<dbReference type="AlphaFoldDB" id="A0A3B4B9X4"/>
<keyword evidence="5" id="KW-0862">Zinc</keyword>
<evidence type="ECO:0000256" key="2">
    <source>
        <dbReference type="ARBA" id="ARBA00022723"/>
    </source>
</evidence>
<evidence type="ECO:0000313" key="8">
    <source>
        <dbReference type="Proteomes" id="UP000261520"/>
    </source>
</evidence>
<evidence type="ECO:0000256" key="4">
    <source>
        <dbReference type="ARBA" id="ARBA00022771"/>
    </source>
</evidence>
<reference evidence="7" key="1">
    <citation type="submission" date="2025-08" db="UniProtKB">
        <authorList>
            <consortium name="Ensembl"/>
        </authorList>
    </citation>
    <scope>IDENTIFICATION</scope>
</reference>
<evidence type="ECO:0000259" key="6">
    <source>
        <dbReference type="Pfam" id="PF25261"/>
    </source>
</evidence>
<accession>A0A3B4B9X4</accession>
<dbReference type="GO" id="GO:1990404">
    <property type="term" value="F:NAD+-protein mono-ADP-ribosyltransferase activity"/>
    <property type="evidence" value="ECO:0007669"/>
    <property type="project" value="TreeGrafter"/>
</dbReference>
<dbReference type="Ensembl" id="ENSPMGT00000027398.1">
    <property type="protein sequence ID" value="ENSPMGP00000025725.1"/>
    <property type="gene ID" value="ENSPMGG00000020762.1"/>
</dbReference>
<dbReference type="InterPro" id="IPR051712">
    <property type="entry name" value="ARTD-AVP"/>
</dbReference>
<dbReference type="GO" id="GO:0003950">
    <property type="term" value="F:NAD+ poly-ADP-ribosyltransferase activity"/>
    <property type="evidence" value="ECO:0007669"/>
    <property type="project" value="TreeGrafter"/>
</dbReference>
<dbReference type="Pfam" id="PF25261">
    <property type="entry name" value="zf-CCCH_PARP12"/>
    <property type="match status" value="1"/>
</dbReference>
<keyword evidence="3" id="KW-0677">Repeat</keyword>
<keyword evidence="8" id="KW-1185">Reference proteome</keyword>
<feature type="domain" description="PARP12-like CCCH zinc finger tandem" evidence="6">
    <location>
        <begin position="56"/>
        <end position="100"/>
    </location>
</feature>
<dbReference type="GO" id="GO:0008270">
    <property type="term" value="F:zinc ion binding"/>
    <property type="evidence" value="ECO:0007669"/>
    <property type="project" value="UniProtKB-KW"/>
</dbReference>
<dbReference type="PANTHER" id="PTHR45740:SF15">
    <property type="entry name" value="ZINC FINGER CCCH TYPE DOMAIN CONTAINING 1-LIKE"/>
    <property type="match status" value="1"/>
</dbReference>
<evidence type="ECO:0000256" key="5">
    <source>
        <dbReference type="ARBA" id="ARBA00022833"/>
    </source>
</evidence>
<dbReference type="Proteomes" id="UP000261520">
    <property type="component" value="Unplaced"/>
</dbReference>
<dbReference type="PANTHER" id="PTHR45740">
    <property type="entry name" value="POLY [ADP-RIBOSE] POLYMERASE"/>
    <property type="match status" value="1"/>
</dbReference>
<evidence type="ECO:0000256" key="1">
    <source>
        <dbReference type="ARBA" id="ARBA00022553"/>
    </source>
</evidence>
<dbReference type="InterPro" id="IPR057602">
    <property type="entry name" value="Zfn-CCCH_PARP12"/>
</dbReference>
<protein>
    <recommendedName>
        <fullName evidence="6">PARP12-like CCCH zinc finger tandem domain-containing protein</fullName>
    </recommendedName>
</protein>
<evidence type="ECO:0000256" key="3">
    <source>
        <dbReference type="ARBA" id="ARBA00022737"/>
    </source>
</evidence>
<dbReference type="GO" id="GO:0005634">
    <property type="term" value="C:nucleus"/>
    <property type="evidence" value="ECO:0007669"/>
    <property type="project" value="TreeGrafter"/>
</dbReference>
<sequence length="247" mass="27901">MDTVILKHILSSQGAVDLEELECNIGDVAEIIESNDKLVVCSVSGTRKVVARSRVRLCRDEACPGCGGLHLCRLLFLSGVCPFLQTRGCAFCHDLRSEYNMEVRREFGLEEMSRAELCLLLLQSNNTLLPQICHDYNNRSGCPGNCQRLHVCERYLHRDCSCFRTHDFFAPQPLQLLQKKHIPDHLIKVLKSVYANKEALRLADKENGKSNSSFDISQENEGLIRTFKTKMTSLTAAGTERRVTDLQ</sequence>
<evidence type="ECO:0000313" key="7">
    <source>
        <dbReference type="Ensembl" id="ENSPMGP00000025725.1"/>
    </source>
</evidence>
<organism evidence="7 8">
    <name type="scientific">Periophthalmus magnuspinnatus</name>
    <dbReference type="NCBI Taxonomy" id="409849"/>
    <lineage>
        <taxon>Eukaryota</taxon>
        <taxon>Metazoa</taxon>
        <taxon>Chordata</taxon>
        <taxon>Craniata</taxon>
        <taxon>Vertebrata</taxon>
        <taxon>Euteleostomi</taxon>
        <taxon>Actinopterygii</taxon>
        <taxon>Neopterygii</taxon>
        <taxon>Teleostei</taxon>
        <taxon>Neoteleostei</taxon>
        <taxon>Acanthomorphata</taxon>
        <taxon>Gobiaria</taxon>
        <taxon>Gobiiformes</taxon>
        <taxon>Gobioidei</taxon>
        <taxon>Gobiidae</taxon>
        <taxon>Oxudercinae</taxon>
        <taxon>Periophthalmus</taxon>
    </lineage>
</organism>
<reference evidence="7" key="2">
    <citation type="submission" date="2025-09" db="UniProtKB">
        <authorList>
            <consortium name="Ensembl"/>
        </authorList>
    </citation>
    <scope>IDENTIFICATION</scope>
</reference>
<name>A0A3B4B9X4_9GOBI</name>
<proteinExistence type="predicted"/>
<keyword evidence="2" id="KW-0479">Metal-binding</keyword>
<keyword evidence="4" id="KW-0863">Zinc-finger</keyword>
<keyword evidence="1" id="KW-0597">Phosphoprotein</keyword>